<gene>
    <name evidence="3" type="ORF">FDP22_12560</name>
</gene>
<organism evidence="3 4">
    <name type="scientific">Paroceanicella profunda</name>
    <dbReference type="NCBI Taxonomy" id="2579971"/>
    <lineage>
        <taxon>Bacteria</taxon>
        <taxon>Pseudomonadati</taxon>
        <taxon>Pseudomonadota</taxon>
        <taxon>Alphaproteobacteria</taxon>
        <taxon>Rhodobacterales</taxon>
        <taxon>Paracoccaceae</taxon>
        <taxon>Paroceanicella</taxon>
    </lineage>
</organism>
<evidence type="ECO:0000259" key="1">
    <source>
        <dbReference type="Pfam" id="PF03354"/>
    </source>
</evidence>
<dbReference type="Pfam" id="PF03354">
    <property type="entry name" value="TerL_ATPase"/>
    <property type="match status" value="1"/>
</dbReference>
<evidence type="ECO:0000259" key="2">
    <source>
        <dbReference type="Pfam" id="PF20441"/>
    </source>
</evidence>
<dbReference type="RefSeq" id="WP_138579644.1">
    <property type="nucleotide sequence ID" value="NZ_CP040818.1"/>
</dbReference>
<sequence length="571" mass="62511">MAFDGWDFSCPDWADRLRDGRSLVPHLPLDTAAADQAVAIFDRLRLPDVVGQPAMAEAAGDWFRDIIRAAFGSIDPESGQRRVAEIFALVPKKNSKTTNAAAMGLVAMLANRRPNAEMLVVGPTQDVADLCFGQIQGMIEADPDEYLSKRFHVQEHLKRITCRITRAVLRVKTFDMRVMTGTKPVLVILDELHVMASSAFASRVVGQIRGGLLANPESLLVFITTQSDRPPTGVFETELKYARGVRDGVIREDVRMLPVLYEFPEAVQIDERKPWRDPKLWPMVLPNLGRSISIERLVSEYRGAIDRGIEEEARWASQHLNVQIGLALHTDRWVGADYWVAAGKGPASLDELLETSDVCTVGIDGGGLDDLLGAAVIGRHRETRVWRSWAHAWAHPIALTRRPENEDTLRGFERAGHLTICETPTQDVVEVAALVGRIWSAGLLPEKAGVGLDPNGVAAIVDAIAEEDVPDEVIAGVSQGWRLCAAIWGLERKLHDGTFLHDGSPMMAWCVGNARVEPRGNAVLITKQISGKAKIDPLMAVLDAAMLMAANPEAHAPGGRSYLEASGLMVL</sequence>
<name>A0A5B8G0D9_9RHOB</name>
<dbReference type="AlphaFoldDB" id="A0A5B8G0D9"/>
<dbReference type="InterPro" id="IPR005021">
    <property type="entry name" value="Terminase_largesu-like"/>
</dbReference>
<dbReference type="InterPro" id="IPR027417">
    <property type="entry name" value="P-loop_NTPase"/>
</dbReference>
<keyword evidence="4" id="KW-1185">Reference proteome</keyword>
<dbReference type="Gene3D" id="3.40.50.300">
    <property type="entry name" value="P-loop containing nucleotide triphosphate hydrolases"/>
    <property type="match status" value="1"/>
</dbReference>
<dbReference type="OrthoDB" id="9760250at2"/>
<dbReference type="Pfam" id="PF20441">
    <property type="entry name" value="TerL_nuclease"/>
    <property type="match status" value="1"/>
</dbReference>
<protein>
    <submittedName>
        <fullName evidence="3">Terminase large subunit</fullName>
    </submittedName>
</protein>
<accession>A0A5B8G0D9</accession>
<proteinExistence type="predicted"/>
<dbReference type="EMBL" id="CP040818">
    <property type="protein sequence ID" value="QDL92539.1"/>
    <property type="molecule type" value="Genomic_DNA"/>
</dbReference>
<dbReference type="InterPro" id="IPR046462">
    <property type="entry name" value="TerL_nuclease"/>
</dbReference>
<evidence type="ECO:0000313" key="3">
    <source>
        <dbReference type="EMBL" id="QDL92539.1"/>
    </source>
</evidence>
<dbReference type="InterPro" id="IPR046461">
    <property type="entry name" value="TerL_ATPase"/>
</dbReference>
<reference evidence="3 4" key="1">
    <citation type="submission" date="2019-06" db="EMBL/GenBank/DDBJ databases">
        <title>Genome sequence of Rhodobacteraceae bacterium D4M1.</title>
        <authorList>
            <person name="Cao J."/>
        </authorList>
    </citation>
    <scope>NUCLEOTIDE SEQUENCE [LARGE SCALE GENOMIC DNA]</scope>
    <source>
        <strain evidence="3 4">D4M1</strain>
    </source>
</reference>
<feature type="domain" description="Terminase large subunit-like endonuclease" evidence="2">
    <location>
        <begin position="269"/>
        <end position="546"/>
    </location>
</feature>
<dbReference type="PANTHER" id="PTHR41287">
    <property type="match status" value="1"/>
</dbReference>
<dbReference type="GO" id="GO:0004519">
    <property type="term" value="F:endonuclease activity"/>
    <property type="evidence" value="ECO:0007669"/>
    <property type="project" value="InterPro"/>
</dbReference>
<evidence type="ECO:0000313" key="4">
    <source>
        <dbReference type="Proteomes" id="UP000305888"/>
    </source>
</evidence>
<dbReference type="KEGG" id="ppru:FDP22_12560"/>
<feature type="domain" description="Terminase large subunit-like ATPase" evidence="1">
    <location>
        <begin position="71"/>
        <end position="243"/>
    </location>
</feature>
<dbReference type="PANTHER" id="PTHR41287:SF1">
    <property type="entry name" value="PROTEIN YMFN"/>
    <property type="match status" value="1"/>
</dbReference>
<dbReference type="Proteomes" id="UP000305888">
    <property type="component" value="Chromosome"/>
</dbReference>